<feature type="compositionally biased region" description="Basic and acidic residues" evidence="1">
    <location>
        <begin position="646"/>
        <end position="655"/>
    </location>
</feature>
<dbReference type="InterPro" id="IPR014840">
    <property type="entry name" value="HRD"/>
</dbReference>
<dbReference type="PANTHER" id="PTHR14312">
    <property type="entry name" value="CREB/ATF BZIP TRANSCRIPTION FACTOR"/>
    <property type="match status" value="1"/>
</dbReference>
<feature type="compositionally biased region" description="Polar residues" evidence="1">
    <location>
        <begin position="209"/>
        <end position="223"/>
    </location>
</feature>
<dbReference type="OrthoDB" id="5576775at2759"/>
<evidence type="ECO:0000313" key="3">
    <source>
        <dbReference type="EMBL" id="RDL32515.1"/>
    </source>
</evidence>
<feature type="compositionally biased region" description="Pro residues" evidence="1">
    <location>
        <begin position="260"/>
        <end position="272"/>
    </location>
</feature>
<reference evidence="3 4" key="1">
    <citation type="journal article" date="2018" name="IMA Fungus">
        <title>IMA Genome-F 9: Draft genome sequence of Annulohypoxylon stygium, Aspergillus mulundensis, Berkeleyomyces basicola (syn. Thielaviopsis basicola), Ceratocystis smalleyi, two Cercospora beticola strains, Coleophoma cylindrospora, Fusarium fracticaudum, Phialophora cf. hyalina, and Morchella septimelata.</title>
        <authorList>
            <person name="Wingfield B.D."/>
            <person name="Bills G.F."/>
            <person name="Dong Y."/>
            <person name="Huang W."/>
            <person name="Nel W.J."/>
            <person name="Swalarsk-Parry B.S."/>
            <person name="Vaghefi N."/>
            <person name="Wilken P.M."/>
            <person name="An Z."/>
            <person name="de Beer Z.W."/>
            <person name="De Vos L."/>
            <person name="Chen L."/>
            <person name="Duong T.A."/>
            <person name="Gao Y."/>
            <person name="Hammerbacher A."/>
            <person name="Kikkert J.R."/>
            <person name="Li Y."/>
            <person name="Li H."/>
            <person name="Li K."/>
            <person name="Li Q."/>
            <person name="Liu X."/>
            <person name="Ma X."/>
            <person name="Naidoo K."/>
            <person name="Pethybridge S.J."/>
            <person name="Sun J."/>
            <person name="Steenkamp E.T."/>
            <person name="van der Nest M.A."/>
            <person name="van Wyk S."/>
            <person name="Wingfield M.J."/>
            <person name="Xiong C."/>
            <person name="Yue Q."/>
            <person name="Zhang X."/>
        </authorList>
    </citation>
    <scope>NUCLEOTIDE SEQUENCE [LARGE SCALE GENOMIC DNA]</scope>
    <source>
        <strain evidence="3 4">BP 5553</strain>
    </source>
</reference>
<dbReference type="GeneID" id="43601820"/>
<dbReference type="GO" id="GO:0043565">
    <property type="term" value="F:sequence-specific DNA binding"/>
    <property type="evidence" value="ECO:0007669"/>
    <property type="project" value="TreeGrafter"/>
</dbReference>
<proteinExistence type="predicted"/>
<keyword evidence="4" id="KW-1185">Reference proteome</keyword>
<evidence type="ECO:0000259" key="2">
    <source>
        <dbReference type="Pfam" id="PF08729"/>
    </source>
</evidence>
<gene>
    <name evidence="3" type="ORF">BP5553_08971</name>
</gene>
<feature type="region of interest" description="Disordered" evidence="1">
    <location>
        <begin position="554"/>
        <end position="609"/>
    </location>
</feature>
<dbReference type="GO" id="GO:0010468">
    <property type="term" value="P:regulation of gene expression"/>
    <property type="evidence" value="ECO:0007669"/>
    <property type="project" value="TreeGrafter"/>
</dbReference>
<dbReference type="RefSeq" id="XP_031866237.1">
    <property type="nucleotide sequence ID" value="XM_032017594.1"/>
</dbReference>
<feature type="compositionally biased region" description="Low complexity" evidence="1">
    <location>
        <begin position="684"/>
        <end position="699"/>
    </location>
</feature>
<feature type="compositionally biased region" description="Basic residues" evidence="1">
    <location>
        <begin position="100"/>
        <end position="110"/>
    </location>
</feature>
<name>A0A370TDI6_9HELO</name>
<feature type="domain" description="Hpc2-related" evidence="2">
    <location>
        <begin position="599"/>
        <end position="639"/>
    </location>
</feature>
<comment type="caution">
    <text evidence="3">The sequence shown here is derived from an EMBL/GenBank/DDBJ whole genome shotgun (WGS) entry which is preliminary data.</text>
</comment>
<evidence type="ECO:0000313" key="4">
    <source>
        <dbReference type="Proteomes" id="UP000254866"/>
    </source>
</evidence>
<feature type="compositionally biased region" description="Low complexity" evidence="1">
    <location>
        <begin position="28"/>
        <end position="60"/>
    </location>
</feature>
<accession>A0A370TDI6</accession>
<dbReference type="Pfam" id="PF08729">
    <property type="entry name" value="HUN"/>
    <property type="match status" value="1"/>
</dbReference>
<dbReference type="PANTHER" id="PTHR14312:SF1">
    <property type="entry name" value="BASIC-LEUCINE ZIPPER TRANSCRIPTION FACTOR A"/>
    <property type="match status" value="1"/>
</dbReference>
<feature type="compositionally biased region" description="Pro residues" evidence="1">
    <location>
        <begin position="84"/>
        <end position="99"/>
    </location>
</feature>
<feature type="region of interest" description="Disordered" evidence="1">
    <location>
        <begin position="1"/>
        <end position="400"/>
    </location>
</feature>
<sequence length="753" mass="79044">MSSAAAPPSHDEPAKGMPVARPSPQEASSVSGLSSPPRSSPEAASPSAQFQQQQQHSNSSITVRPPGVEAENNNHNSKSLENVPQPPPQQSQPPPPQPPARKKPGRKPKSHYAALAALNNNNNGEGAAAGAGAATATASTSANTSTNTDAPKVRRTRKSKDAKDLKDPVQRRKRHALPDAASVAASASAAANANANANASDGRAVSGPPRQTQLNLQLQSQPKQVGADPIFSVHPDPASVAQNGKIEDIQRPINSFFNTGPPPQPQSQPQPLPSQQQQQQQQPPPPPPQQQQQQYQQQPPAPPMRSSGQNYDPIRSNYDPVRETVISHNSYPHPAQGSPNQAPHSMNRASASPSISSLVDPPNQVLTSPSIAAQSFFNQQQARLHQGDGHVSVPQSPTMNRLAPSLVLESSGPPKQPTQAAMPPRKSDALDTAVAGPTAMVKKGSLGYGSTATSSAAASPKPPKIKDSRDVYPAPPPLPGSGLMQLGGIGGGGDGTEFRAPTVILDIPMNGDVNKIINFTRMAEERYGWDALHPRLAAQRDRLARVAAAGAALERNGSGRDSGDDMSLDSEAEGSNVEMGGMSDGRVGTDGGAKKIPRKRRMKEDEYDKDDGFVDDSELLWEEQAAAATDGFFVYSGPLIPEEKPVLDLRADGAPKRGRGRGSRGGTSRSASGRGGAVGINARTGLPLSGPGSRGGSTTRKPRITKADRARMEQEKLEREKMGSMASMPAGYSGMAQLASAANMGNTPMVFNQ</sequence>
<feature type="compositionally biased region" description="Polar residues" evidence="1">
    <location>
        <begin position="364"/>
        <end position="383"/>
    </location>
</feature>
<dbReference type="GO" id="GO:0005634">
    <property type="term" value="C:nucleus"/>
    <property type="evidence" value="ECO:0007669"/>
    <property type="project" value="TreeGrafter"/>
</dbReference>
<dbReference type="Proteomes" id="UP000254866">
    <property type="component" value="Unassembled WGS sequence"/>
</dbReference>
<evidence type="ECO:0000256" key="1">
    <source>
        <dbReference type="SAM" id="MobiDB-lite"/>
    </source>
</evidence>
<dbReference type="STRING" id="2656787.A0A370TDI6"/>
<feature type="compositionally biased region" description="Polar residues" evidence="1">
    <location>
        <begin position="337"/>
        <end position="357"/>
    </location>
</feature>
<dbReference type="AlphaFoldDB" id="A0A370TDI6"/>
<feature type="compositionally biased region" description="Low complexity" evidence="1">
    <location>
        <begin position="113"/>
        <end position="148"/>
    </location>
</feature>
<feature type="compositionally biased region" description="Basic and acidic residues" evidence="1">
    <location>
        <begin position="705"/>
        <end position="722"/>
    </location>
</feature>
<dbReference type="EMBL" id="NPIC01000010">
    <property type="protein sequence ID" value="RDL32515.1"/>
    <property type="molecule type" value="Genomic_DNA"/>
</dbReference>
<feature type="compositionally biased region" description="Low complexity" evidence="1">
    <location>
        <begin position="180"/>
        <end position="200"/>
    </location>
</feature>
<feature type="compositionally biased region" description="Basic and acidic residues" evidence="1">
    <location>
        <begin position="159"/>
        <end position="170"/>
    </location>
</feature>
<protein>
    <recommendedName>
        <fullName evidence="2">Hpc2-related domain-containing protein</fullName>
    </recommendedName>
</protein>
<feature type="region of interest" description="Disordered" evidence="1">
    <location>
        <begin position="447"/>
        <end position="470"/>
    </location>
</feature>
<feature type="region of interest" description="Disordered" evidence="1">
    <location>
        <begin position="646"/>
        <end position="728"/>
    </location>
</feature>
<feature type="compositionally biased region" description="Polar residues" evidence="1">
    <location>
        <begin position="71"/>
        <end position="82"/>
    </location>
</feature>
<feature type="compositionally biased region" description="Low complexity" evidence="1">
    <location>
        <begin position="450"/>
        <end position="459"/>
    </location>
</feature>
<organism evidence="3 4">
    <name type="scientific">Venustampulla echinocandica</name>
    <dbReference type="NCBI Taxonomy" id="2656787"/>
    <lineage>
        <taxon>Eukaryota</taxon>
        <taxon>Fungi</taxon>
        <taxon>Dikarya</taxon>
        <taxon>Ascomycota</taxon>
        <taxon>Pezizomycotina</taxon>
        <taxon>Leotiomycetes</taxon>
        <taxon>Helotiales</taxon>
        <taxon>Pleuroascaceae</taxon>
        <taxon>Venustampulla</taxon>
    </lineage>
</organism>